<comment type="subcellular location">
    <subcellularLocation>
        <location evidence="1">Cell membrane</location>
        <topology evidence="1">Multi-pass membrane protein</topology>
    </subcellularLocation>
</comment>
<keyword evidence="3" id="KW-1003">Cell membrane</keyword>
<dbReference type="AlphaFoldDB" id="A0A2S7IIZ7"/>
<feature type="transmembrane region" description="Helical" evidence="7">
    <location>
        <begin position="233"/>
        <end position="257"/>
    </location>
</feature>
<feature type="transmembrane region" description="Helical" evidence="7">
    <location>
        <begin position="388"/>
        <end position="409"/>
    </location>
</feature>
<dbReference type="Gene3D" id="1.20.1250.20">
    <property type="entry name" value="MFS general substrate transporter like domains"/>
    <property type="match status" value="1"/>
</dbReference>
<feature type="transmembrane region" description="Helical" evidence="7">
    <location>
        <begin position="187"/>
        <end position="212"/>
    </location>
</feature>
<proteinExistence type="predicted"/>
<dbReference type="GO" id="GO:0022857">
    <property type="term" value="F:transmembrane transporter activity"/>
    <property type="evidence" value="ECO:0007669"/>
    <property type="project" value="InterPro"/>
</dbReference>
<dbReference type="GO" id="GO:0005886">
    <property type="term" value="C:plasma membrane"/>
    <property type="evidence" value="ECO:0007669"/>
    <property type="project" value="UniProtKB-SubCell"/>
</dbReference>
<accession>A0A2S7IIZ7</accession>
<dbReference type="PROSITE" id="PS50850">
    <property type="entry name" value="MFS"/>
    <property type="match status" value="1"/>
</dbReference>
<feature type="transmembrane region" description="Helical" evidence="7">
    <location>
        <begin position="269"/>
        <end position="288"/>
    </location>
</feature>
<dbReference type="Proteomes" id="UP000239590">
    <property type="component" value="Unassembled WGS sequence"/>
</dbReference>
<dbReference type="PANTHER" id="PTHR23517">
    <property type="entry name" value="RESISTANCE PROTEIN MDTM, PUTATIVE-RELATED-RELATED"/>
    <property type="match status" value="1"/>
</dbReference>
<feature type="transmembrane region" description="Helical" evidence="7">
    <location>
        <begin position="71"/>
        <end position="88"/>
    </location>
</feature>
<gene>
    <name evidence="9" type="ORF">C5O19_18065</name>
</gene>
<evidence type="ECO:0000313" key="9">
    <source>
        <dbReference type="EMBL" id="PQA56252.1"/>
    </source>
</evidence>
<feature type="transmembrane region" description="Helical" evidence="7">
    <location>
        <begin position="130"/>
        <end position="149"/>
    </location>
</feature>
<keyword evidence="10" id="KW-1185">Reference proteome</keyword>
<evidence type="ECO:0000256" key="6">
    <source>
        <dbReference type="ARBA" id="ARBA00023136"/>
    </source>
</evidence>
<evidence type="ECO:0000256" key="2">
    <source>
        <dbReference type="ARBA" id="ARBA00022448"/>
    </source>
</evidence>
<dbReference type="Pfam" id="PF07690">
    <property type="entry name" value="MFS_1"/>
    <property type="match status" value="1"/>
</dbReference>
<feature type="transmembrane region" description="Helical" evidence="7">
    <location>
        <begin position="161"/>
        <end position="181"/>
    </location>
</feature>
<comment type="caution">
    <text evidence="9">The sequence shown here is derived from an EMBL/GenBank/DDBJ whole genome shotgun (WGS) entry which is preliminary data.</text>
</comment>
<dbReference type="SUPFAM" id="SSF103473">
    <property type="entry name" value="MFS general substrate transporter"/>
    <property type="match status" value="1"/>
</dbReference>
<dbReference type="OrthoDB" id="5379144at2"/>
<keyword evidence="4 7" id="KW-0812">Transmembrane</keyword>
<reference evidence="10" key="1">
    <citation type="submission" date="2018-02" db="EMBL/GenBank/DDBJ databases">
        <title>Genome sequencing of Solimonas sp. HR-BB.</title>
        <authorList>
            <person name="Lee Y."/>
            <person name="Jeon C.O."/>
        </authorList>
    </citation>
    <scope>NUCLEOTIDE SEQUENCE [LARGE SCALE GENOMIC DNA]</scope>
    <source>
        <strain evidence="10">HR-U</strain>
    </source>
</reference>
<evidence type="ECO:0000256" key="5">
    <source>
        <dbReference type="ARBA" id="ARBA00022989"/>
    </source>
</evidence>
<protein>
    <submittedName>
        <fullName evidence="9">MFS transporter</fullName>
    </submittedName>
</protein>
<dbReference type="InterPro" id="IPR050171">
    <property type="entry name" value="MFS_Transporters"/>
</dbReference>
<keyword evidence="6 7" id="KW-0472">Membrane</keyword>
<dbReference type="CDD" id="cd17329">
    <property type="entry name" value="MFS_MdtH_MDR_like"/>
    <property type="match status" value="1"/>
</dbReference>
<evidence type="ECO:0000256" key="7">
    <source>
        <dbReference type="SAM" id="Phobius"/>
    </source>
</evidence>
<evidence type="ECO:0000256" key="4">
    <source>
        <dbReference type="ARBA" id="ARBA00022692"/>
    </source>
</evidence>
<name>A0A2S7IIZ7_9BACT</name>
<dbReference type="InterPro" id="IPR036259">
    <property type="entry name" value="MFS_trans_sf"/>
</dbReference>
<keyword evidence="5 7" id="KW-1133">Transmembrane helix</keyword>
<evidence type="ECO:0000313" key="10">
    <source>
        <dbReference type="Proteomes" id="UP000239590"/>
    </source>
</evidence>
<keyword evidence="2" id="KW-0813">Transport</keyword>
<evidence type="ECO:0000259" key="8">
    <source>
        <dbReference type="PROSITE" id="PS50850"/>
    </source>
</evidence>
<dbReference type="InterPro" id="IPR020846">
    <property type="entry name" value="MFS_dom"/>
</dbReference>
<dbReference type="PANTHER" id="PTHR23517:SF2">
    <property type="entry name" value="MULTIDRUG RESISTANCE PROTEIN MDTH"/>
    <property type="match status" value="1"/>
</dbReference>
<evidence type="ECO:0000256" key="1">
    <source>
        <dbReference type="ARBA" id="ARBA00004651"/>
    </source>
</evidence>
<sequence>MLTFDFLTLVYSSSPTLPMILQLYRSAYSGLSRSIWLLALVMFINRCGTMVIPFLGVYLTESLHLSIDQSGVIMALFGVGSIGGTLLGGRLTDRLGAYRVMWVCLGLGGVMFLVVGQLKTFESLCLGTFVLGLVAEGFRPAVTAAVALYSTPENRTRSYSLNRLALNLGWSVGPAVGGWLASIDYSLLFWADGCTCLAATLLLVLILPRTFVSHDRQTVEQSRQDSAYRDTHFMVFMVFVTLFAITFFQLFSTVPLYYKQVYHLPENQIGTLMALNGVLIVAVEMVLVHQLENRFVHLRLMAIGTLLVGISYLIFNVFFGVIWLVVAMILATLAEMLAMPFMNSYAIARSKPHNRGQYTAAYTASWSIAQISAPLLGTQFISRVGFASAWWLMISFSLVATIGFLSLSYRSKKS</sequence>
<organism evidence="9 10">
    <name type="scientific">Siphonobacter curvatus</name>
    <dbReference type="NCBI Taxonomy" id="2094562"/>
    <lineage>
        <taxon>Bacteria</taxon>
        <taxon>Pseudomonadati</taxon>
        <taxon>Bacteroidota</taxon>
        <taxon>Cytophagia</taxon>
        <taxon>Cytophagales</taxon>
        <taxon>Cytophagaceae</taxon>
        <taxon>Siphonobacter</taxon>
    </lineage>
</organism>
<dbReference type="InterPro" id="IPR011701">
    <property type="entry name" value="MFS"/>
</dbReference>
<feature type="transmembrane region" description="Helical" evidence="7">
    <location>
        <begin position="100"/>
        <end position="118"/>
    </location>
</feature>
<feature type="transmembrane region" description="Helical" evidence="7">
    <location>
        <begin position="36"/>
        <end position="59"/>
    </location>
</feature>
<feature type="domain" description="Major facilitator superfamily (MFS) profile" evidence="8">
    <location>
        <begin position="34"/>
        <end position="412"/>
    </location>
</feature>
<evidence type="ECO:0000256" key="3">
    <source>
        <dbReference type="ARBA" id="ARBA00022475"/>
    </source>
</evidence>
<feature type="transmembrane region" description="Helical" evidence="7">
    <location>
        <begin position="321"/>
        <end position="348"/>
    </location>
</feature>
<dbReference type="EMBL" id="PTRA01000003">
    <property type="protein sequence ID" value="PQA56252.1"/>
    <property type="molecule type" value="Genomic_DNA"/>
</dbReference>